<dbReference type="OrthoDB" id="9790331at2"/>
<dbReference type="Pfam" id="PF01243">
    <property type="entry name" value="PNPOx_N"/>
    <property type="match status" value="1"/>
</dbReference>
<name>A0A640UKZ9_9ACTN</name>
<dbReference type="AlphaFoldDB" id="A0A640UKZ9"/>
<evidence type="ECO:0000259" key="2">
    <source>
        <dbReference type="Pfam" id="PF01243"/>
    </source>
</evidence>
<dbReference type="PANTHER" id="PTHR42815">
    <property type="entry name" value="FAD-BINDING, PUTATIVE (AFU_ORTHOLOGUE AFUA_6G07600)-RELATED"/>
    <property type="match status" value="1"/>
</dbReference>
<evidence type="ECO:0000313" key="3">
    <source>
        <dbReference type="EMBL" id="GFE36369.1"/>
    </source>
</evidence>
<evidence type="ECO:0000313" key="4">
    <source>
        <dbReference type="Proteomes" id="UP000431826"/>
    </source>
</evidence>
<dbReference type="InterPro" id="IPR012349">
    <property type="entry name" value="Split_barrel_FMN-bd"/>
</dbReference>
<accession>A0A640UKZ9</accession>
<dbReference type="PANTHER" id="PTHR42815:SF2">
    <property type="entry name" value="FAD-BINDING, PUTATIVE (AFU_ORTHOLOGUE AFUA_6G07600)-RELATED"/>
    <property type="match status" value="1"/>
</dbReference>
<organism evidence="3 4">
    <name type="scientific">Streptomyces tubercidicus</name>
    <dbReference type="NCBI Taxonomy" id="47759"/>
    <lineage>
        <taxon>Bacteria</taxon>
        <taxon>Bacillati</taxon>
        <taxon>Actinomycetota</taxon>
        <taxon>Actinomycetes</taxon>
        <taxon>Kitasatosporales</taxon>
        <taxon>Streptomycetaceae</taxon>
        <taxon>Streptomyces</taxon>
    </lineage>
</organism>
<comment type="caution">
    <text evidence="3">The sequence shown here is derived from an EMBL/GenBank/DDBJ whole genome shotgun (WGS) entry which is preliminary data.</text>
</comment>
<keyword evidence="4" id="KW-1185">Reference proteome</keyword>
<dbReference type="SUPFAM" id="SSF50475">
    <property type="entry name" value="FMN-binding split barrel"/>
    <property type="match status" value="1"/>
</dbReference>
<evidence type="ECO:0000256" key="1">
    <source>
        <dbReference type="SAM" id="MobiDB-lite"/>
    </source>
</evidence>
<dbReference type="RefSeq" id="WP_159742682.1">
    <property type="nucleotide sequence ID" value="NZ_BLIR01000001.1"/>
</dbReference>
<dbReference type="Gene3D" id="2.30.110.10">
    <property type="entry name" value="Electron Transport, Fmn-binding Protein, Chain A"/>
    <property type="match status" value="1"/>
</dbReference>
<gene>
    <name evidence="3" type="ORF">Stube_10420</name>
</gene>
<dbReference type="InterPro" id="IPR011576">
    <property type="entry name" value="Pyridox_Oxase_N"/>
</dbReference>
<protein>
    <recommendedName>
        <fullName evidence="2">Pyridoxamine 5'-phosphate oxidase N-terminal domain-containing protein</fullName>
    </recommendedName>
</protein>
<proteinExistence type="predicted"/>
<sequence length="232" mass="25674">MSPYEIPAADSVRGELTERWGSPLARVQAKLSPVLHPWLCRFLSLSPYVVMASADGQGRCDASPRGGTPGFVRVLDERTLFIPEESGNRLLQTLHNLQENPGVGLLFLIPGMRETARVNGRAEPVSRNDPRWRDLPLDDEERERLLWGSLIHVEEAYYHCGRASRFSDLWDVARINRNQADPPLPKRPPTTAGTEQPVGRAQPAGTDQPVQHSRPAHGMADGAPESRAGLPQ</sequence>
<dbReference type="GeneID" id="96282215"/>
<reference evidence="3 4" key="1">
    <citation type="submission" date="2019-12" db="EMBL/GenBank/DDBJ databases">
        <title>Whole genome shotgun sequence of Streptomyces tubercidicus NBRC 13090.</title>
        <authorList>
            <person name="Ichikawa N."/>
            <person name="Kimura A."/>
            <person name="Kitahashi Y."/>
            <person name="Komaki H."/>
            <person name="Tamura T."/>
        </authorList>
    </citation>
    <scope>NUCLEOTIDE SEQUENCE [LARGE SCALE GENOMIC DNA]</scope>
    <source>
        <strain evidence="3 4">NBRC 13090</strain>
    </source>
</reference>
<feature type="region of interest" description="Disordered" evidence="1">
    <location>
        <begin position="178"/>
        <end position="232"/>
    </location>
</feature>
<feature type="domain" description="Pyridoxamine 5'-phosphate oxidase N-terminal" evidence="2">
    <location>
        <begin position="42"/>
        <end position="135"/>
    </location>
</feature>
<dbReference type="EMBL" id="BLIR01000001">
    <property type="protein sequence ID" value="GFE36369.1"/>
    <property type="molecule type" value="Genomic_DNA"/>
</dbReference>
<dbReference type="Proteomes" id="UP000431826">
    <property type="component" value="Unassembled WGS sequence"/>
</dbReference>